<feature type="region of interest" description="Disordered" evidence="1">
    <location>
        <begin position="65"/>
        <end position="91"/>
    </location>
</feature>
<evidence type="ECO:0000313" key="3">
    <source>
        <dbReference type="Proteomes" id="UP000494365"/>
    </source>
</evidence>
<gene>
    <name evidence="2" type="ORF">LMG28614_01823</name>
</gene>
<accession>A0A6S7B0Q1</accession>
<evidence type="ECO:0000256" key="1">
    <source>
        <dbReference type="SAM" id="MobiDB-lite"/>
    </source>
</evidence>
<name>A0A6S7B0Q1_9BURK</name>
<reference evidence="2 3" key="1">
    <citation type="submission" date="2020-04" db="EMBL/GenBank/DDBJ databases">
        <authorList>
            <person name="De Canck E."/>
        </authorList>
    </citation>
    <scope>NUCLEOTIDE SEQUENCE [LARGE SCALE GENOMIC DNA]</scope>
    <source>
        <strain evidence="2 3">LMG 28614</strain>
    </source>
</reference>
<keyword evidence="3" id="KW-1185">Reference proteome</keyword>
<dbReference type="EMBL" id="CADIKK010000006">
    <property type="protein sequence ID" value="CAB3783980.1"/>
    <property type="molecule type" value="Genomic_DNA"/>
</dbReference>
<organism evidence="2 3">
    <name type="scientific">Paraburkholderia ultramafica</name>
    <dbReference type="NCBI Taxonomy" id="1544867"/>
    <lineage>
        <taxon>Bacteria</taxon>
        <taxon>Pseudomonadati</taxon>
        <taxon>Pseudomonadota</taxon>
        <taxon>Betaproteobacteria</taxon>
        <taxon>Burkholderiales</taxon>
        <taxon>Burkholderiaceae</taxon>
        <taxon>Paraburkholderia</taxon>
    </lineage>
</organism>
<dbReference type="Proteomes" id="UP000494365">
    <property type="component" value="Unassembled WGS sequence"/>
</dbReference>
<proteinExistence type="predicted"/>
<dbReference type="AlphaFoldDB" id="A0A6S7B0Q1"/>
<protein>
    <submittedName>
        <fullName evidence="2">Uncharacterized protein</fullName>
    </submittedName>
</protein>
<sequence length="91" mass="9415">MPLIIEAASLNKNMIGAATSADSAKRRNGMAFKAGSRFTGSLHACTAIGVNVTVGFTLFTRIPKGPNSMHSARVTASSATPRPTLPAKSRA</sequence>
<evidence type="ECO:0000313" key="2">
    <source>
        <dbReference type="EMBL" id="CAB3783980.1"/>
    </source>
</evidence>
<feature type="compositionally biased region" description="Polar residues" evidence="1">
    <location>
        <begin position="68"/>
        <end position="81"/>
    </location>
</feature>